<dbReference type="InterPro" id="IPR017853">
    <property type="entry name" value="GH"/>
</dbReference>
<comment type="similarity">
    <text evidence="1">Belongs to the glycosyl hydrolase 25 family.</text>
</comment>
<evidence type="ECO:0000256" key="3">
    <source>
        <dbReference type="ARBA" id="ARBA00023295"/>
    </source>
</evidence>
<dbReference type="AlphaFoldDB" id="A0A090NYA4"/>
<dbReference type="PROSITE" id="PS51904">
    <property type="entry name" value="GLYCOSYL_HYDROL_F25_2"/>
    <property type="match status" value="1"/>
</dbReference>
<proteinExistence type="inferred from homology"/>
<dbReference type="Pfam" id="PF01183">
    <property type="entry name" value="Glyco_hydro_25"/>
    <property type="match status" value="1"/>
</dbReference>
<keyword evidence="2 4" id="KW-0378">Hydrolase</keyword>
<dbReference type="SMART" id="SM00641">
    <property type="entry name" value="Glyco_25"/>
    <property type="match status" value="1"/>
</dbReference>
<organism evidence="4 5">
    <name type="scientific">Shigella dysenteriae WRSd3</name>
    <dbReference type="NCBI Taxonomy" id="1401327"/>
    <lineage>
        <taxon>Bacteria</taxon>
        <taxon>Pseudomonadati</taxon>
        <taxon>Pseudomonadota</taxon>
        <taxon>Gammaproteobacteria</taxon>
        <taxon>Enterobacterales</taxon>
        <taxon>Enterobacteriaceae</taxon>
        <taxon>Shigella</taxon>
    </lineage>
</organism>
<dbReference type="EMBL" id="AXUT01000081">
    <property type="protein sequence ID" value="ESU80918.1"/>
    <property type="molecule type" value="Genomic_DNA"/>
</dbReference>
<dbReference type="GO" id="GO:0016052">
    <property type="term" value="P:carbohydrate catabolic process"/>
    <property type="evidence" value="ECO:0007669"/>
    <property type="project" value="TreeGrafter"/>
</dbReference>
<evidence type="ECO:0000256" key="2">
    <source>
        <dbReference type="ARBA" id="ARBA00022801"/>
    </source>
</evidence>
<dbReference type="PANTHER" id="PTHR34135:SF2">
    <property type="entry name" value="LYSOZYME"/>
    <property type="match status" value="1"/>
</dbReference>
<dbReference type="GO" id="GO:0009253">
    <property type="term" value="P:peptidoglycan catabolic process"/>
    <property type="evidence" value="ECO:0007669"/>
    <property type="project" value="InterPro"/>
</dbReference>
<dbReference type="InterPro" id="IPR018077">
    <property type="entry name" value="Glyco_hydro_fam25_subgr"/>
</dbReference>
<dbReference type="Proteomes" id="UP000017944">
    <property type="component" value="Unassembled WGS sequence"/>
</dbReference>
<evidence type="ECO:0000313" key="4">
    <source>
        <dbReference type="EMBL" id="ESU80918.1"/>
    </source>
</evidence>
<accession>A0A090NYA4</accession>
<dbReference type="PATRIC" id="fig|1401327.3.peg.1035"/>
<gene>
    <name evidence="4" type="ORF">WRSd3_01125</name>
</gene>
<dbReference type="Gene3D" id="3.20.20.80">
    <property type="entry name" value="Glycosidases"/>
    <property type="match status" value="1"/>
</dbReference>
<sequence>MDPYFSRNWQLSRENGLLRGAYHYFSPSVAAPVQARLFLQTVDFSQGDFPAVLDVEERGKLSAKELRKRVSQWLKMVEKSTGKKPIIYSGAVFYHTNLAGHFNEYPWWVAHYYQRRPDNDDMAWRFWQHSDRGQVDGINGPVDFNVFNGTVEELHAFVDGIKETP</sequence>
<keyword evidence="3 4" id="KW-0326">Glycosidase</keyword>
<dbReference type="EC" id="3.2.1.17" evidence="4"/>
<dbReference type="GO" id="GO:0016998">
    <property type="term" value="P:cell wall macromolecule catabolic process"/>
    <property type="evidence" value="ECO:0007669"/>
    <property type="project" value="InterPro"/>
</dbReference>
<dbReference type="InterPro" id="IPR002053">
    <property type="entry name" value="Glyco_hydro_25"/>
</dbReference>
<name>A0A090NYA4_SHIDY</name>
<reference evidence="4 5" key="1">
    <citation type="submission" date="2013-10" db="EMBL/GenBank/DDBJ databases">
        <title>Draft genomes and the virulence plasmids of Sd1617 vaccine constructs: WRSd3 and WRSd5.</title>
        <authorList>
            <person name="Aksomboon Vongsawan A."/>
            <person name="Venkatesan M.M."/>
            <person name="Vaisvil B."/>
            <person name="Emel G."/>
            <person name="Kepatral V."/>
            <person name="Sethabutr O."/>
            <person name="Serichantalergs O."/>
            <person name="Mason C."/>
        </authorList>
    </citation>
    <scope>NUCLEOTIDE SEQUENCE [LARGE SCALE GENOMIC DNA]</scope>
    <source>
        <strain evidence="4 5">WRSd3</strain>
    </source>
</reference>
<comment type="caution">
    <text evidence="4">The sequence shown here is derived from an EMBL/GenBank/DDBJ whole genome shotgun (WGS) entry which is preliminary data.</text>
</comment>
<dbReference type="GO" id="GO:0003796">
    <property type="term" value="F:lysozyme activity"/>
    <property type="evidence" value="ECO:0007669"/>
    <property type="project" value="UniProtKB-EC"/>
</dbReference>
<evidence type="ECO:0000313" key="5">
    <source>
        <dbReference type="Proteomes" id="UP000017944"/>
    </source>
</evidence>
<dbReference type="SUPFAM" id="SSF51445">
    <property type="entry name" value="(Trans)glycosidases"/>
    <property type="match status" value="1"/>
</dbReference>
<evidence type="ECO:0000256" key="1">
    <source>
        <dbReference type="ARBA" id="ARBA00010646"/>
    </source>
</evidence>
<protein>
    <submittedName>
        <fullName evidence="4">Lysozyme</fullName>
        <ecNumber evidence="4">3.2.1.17</ecNumber>
    </submittedName>
</protein>
<dbReference type="PANTHER" id="PTHR34135">
    <property type="entry name" value="LYSOZYME"/>
    <property type="match status" value="1"/>
</dbReference>